<dbReference type="RefSeq" id="WP_115481431.1">
    <property type="nucleotide sequence ID" value="NZ_QRCT01000016.1"/>
</dbReference>
<name>A0A371AWP8_9FIRM</name>
<protein>
    <submittedName>
        <fullName evidence="1">Uncharacterized protein</fullName>
    </submittedName>
</protein>
<keyword evidence="2" id="KW-1185">Reference proteome</keyword>
<dbReference type="EMBL" id="QRCT01000016">
    <property type="protein sequence ID" value="RDU23997.1"/>
    <property type="molecule type" value="Genomic_DNA"/>
</dbReference>
<reference evidence="1 2" key="1">
    <citation type="submission" date="2018-07" db="EMBL/GenBank/DDBJ databases">
        <title>Anaerosacharophilus polymeroproducens gen. nov. sp. nov., an anaerobic bacterium isolated from salt field.</title>
        <authorList>
            <person name="Kim W."/>
            <person name="Yang S.-H."/>
            <person name="Oh J."/>
            <person name="Lee J.-H."/>
            <person name="Kwon K.K."/>
        </authorList>
    </citation>
    <scope>NUCLEOTIDE SEQUENCE [LARGE SCALE GENOMIC DNA]</scope>
    <source>
        <strain evidence="1 2">MCWD5</strain>
    </source>
</reference>
<evidence type="ECO:0000313" key="2">
    <source>
        <dbReference type="Proteomes" id="UP000255036"/>
    </source>
</evidence>
<gene>
    <name evidence="1" type="ORF">DWV06_06810</name>
</gene>
<proteinExistence type="predicted"/>
<comment type="caution">
    <text evidence="1">The sequence shown here is derived from an EMBL/GenBank/DDBJ whole genome shotgun (WGS) entry which is preliminary data.</text>
</comment>
<evidence type="ECO:0000313" key="1">
    <source>
        <dbReference type="EMBL" id="RDU23997.1"/>
    </source>
</evidence>
<organism evidence="1 2">
    <name type="scientific">Anaerosacchariphilus polymeriproducens</name>
    <dbReference type="NCBI Taxonomy" id="1812858"/>
    <lineage>
        <taxon>Bacteria</taxon>
        <taxon>Bacillati</taxon>
        <taxon>Bacillota</taxon>
        <taxon>Clostridia</taxon>
        <taxon>Lachnospirales</taxon>
        <taxon>Lachnospiraceae</taxon>
        <taxon>Anaerosacchariphilus</taxon>
    </lineage>
</organism>
<dbReference type="Proteomes" id="UP000255036">
    <property type="component" value="Unassembled WGS sequence"/>
</dbReference>
<dbReference type="AlphaFoldDB" id="A0A371AWP8"/>
<sequence length="222" mass="26224">MVVNEEEIVMLMIMAYKGMYPSLRGIPSILPFGVNNVLKRKNQIGMDKVAEKVKKKFTSQDLWWGKEKFEKIIMSVAVHKLQIAFKNGEGYLKSFFQSEYGYAFLEFKERGLFEIRVVNNKEEWMEELKEFSKAFFKNYISEMKHTEIEKHLKESEARICLKKFINNKSVYETIFLSKVEGKIPYKKVNKKLLHEKTISENVIDINNINEFLKKEIILQGDN</sequence>
<accession>A0A371AWP8</accession>